<keyword evidence="10" id="KW-1003">Cell membrane</keyword>
<dbReference type="Pfam" id="PF02823">
    <property type="entry name" value="ATP-synt_DE_N"/>
    <property type="match status" value="1"/>
</dbReference>
<evidence type="ECO:0000256" key="11">
    <source>
        <dbReference type="RuleBase" id="RU003656"/>
    </source>
</evidence>
<keyword evidence="6 10" id="KW-0406">Ion transport</keyword>
<dbReference type="InterPro" id="IPR001469">
    <property type="entry name" value="ATP_synth_F1_dsu/esu"/>
</dbReference>
<dbReference type="GO" id="GO:0005524">
    <property type="term" value="F:ATP binding"/>
    <property type="evidence" value="ECO:0007669"/>
    <property type="project" value="UniProtKB-UniRule"/>
</dbReference>
<gene>
    <name evidence="10" type="primary">atpC</name>
    <name evidence="13" type="ORF">FHS81_000253</name>
</gene>
<evidence type="ECO:0000256" key="9">
    <source>
        <dbReference type="ARBA" id="ARBA00023310"/>
    </source>
</evidence>
<dbReference type="InterPro" id="IPR020546">
    <property type="entry name" value="ATP_synth_F1_dsu/esu_N"/>
</dbReference>
<dbReference type="GO" id="GO:0046933">
    <property type="term" value="F:proton-transporting ATP synthase activity, rotational mechanism"/>
    <property type="evidence" value="ECO:0007669"/>
    <property type="project" value="UniProtKB-UniRule"/>
</dbReference>
<dbReference type="AlphaFoldDB" id="A0A7W5Z1F2"/>
<accession>A0A7W5Z1F2</accession>
<proteinExistence type="inferred from homology"/>
<dbReference type="GO" id="GO:0012505">
    <property type="term" value="C:endomembrane system"/>
    <property type="evidence" value="ECO:0007669"/>
    <property type="project" value="UniProtKB-SubCell"/>
</dbReference>
<dbReference type="InterPro" id="IPR036771">
    <property type="entry name" value="ATPsynth_dsu/esu_N"/>
</dbReference>
<evidence type="ECO:0000313" key="13">
    <source>
        <dbReference type="EMBL" id="MBB3808199.1"/>
    </source>
</evidence>
<dbReference type="PANTHER" id="PTHR13822">
    <property type="entry name" value="ATP SYNTHASE DELTA/EPSILON CHAIN"/>
    <property type="match status" value="1"/>
</dbReference>
<evidence type="ECO:0000256" key="1">
    <source>
        <dbReference type="ARBA" id="ARBA00003543"/>
    </source>
</evidence>
<protein>
    <recommendedName>
        <fullName evidence="10">ATP synthase epsilon chain</fullName>
    </recommendedName>
    <alternativeName>
        <fullName evidence="10">ATP synthase F1 sector epsilon subunit</fullName>
    </alternativeName>
    <alternativeName>
        <fullName evidence="10">F-ATPase epsilon subunit</fullName>
    </alternativeName>
</protein>
<keyword evidence="14" id="KW-1185">Reference proteome</keyword>
<evidence type="ECO:0000256" key="7">
    <source>
        <dbReference type="ARBA" id="ARBA00023136"/>
    </source>
</evidence>
<evidence type="ECO:0000256" key="2">
    <source>
        <dbReference type="ARBA" id="ARBA00004184"/>
    </source>
</evidence>
<comment type="subcellular location">
    <subcellularLocation>
        <location evidence="10">Cell membrane</location>
        <topology evidence="10">Peripheral membrane protein</topology>
    </subcellularLocation>
    <subcellularLocation>
        <location evidence="2">Endomembrane system</location>
        <topology evidence="2">Peripheral membrane protein</topology>
    </subcellularLocation>
</comment>
<evidence type="ECO:0000313" key="14">
    <source>
        <dbReference type="Proteomes" id="UP000537592"/>
    </source>
</evidence>
<evidence type="ECO:0000256" key="6">
    <source>
        <dbReference type="ARBA" id="ARBA00023065"/>
    </source>
</evidence>
<evidence type="ECO:0000256" key="8">
    <source>
        <dbReference type="ARBA" id="ARBA00023196"/>
    </source>
</evidence>
<keyword evidence="4 10" id="KW-0813">Transport</keyword>
<dbReference type="NCBIfam" id="NF001851">
    <property type="entry name" value="PRK00571.2-4"/>
    <property type="match status" value="1"/>
</dbReference>
<keyword evidence="5 10" id="KW-0375">Hydrogen ion transport</keyword>
<evidence type="ECO:0000259" key="12">
    <source>
        <dbReference type="Pfam" id="PF02823"/>
    </source>
</evidence>
<dbReference type="GO" id="GO:0045259">
    <property type="term" value="C:proton-transporting ATP synthase complex"/>
    <property type="evidence" value="ECO:0007669"/>
    <property type="project" value="UniProtKB-KW"/>
</dbReference>
<dbReference type="Proteomes" id="UP000537592">
    <property type="component" value="Unassembled WGS sequence"/>
</dbReference>
<evidence type="ECO:0000256" key="3">
    <source>
        <dbReference type="ARBA" id="ARBA00005712"/>
    </source>
</evidence>
<dbReference type="SUPFAM" id="SSF51344">
    <property type="entry name" value="Epsilon subunit of F1F0-ATP synthase N-terminal domain"/>
    <property type="match status" value="1"/>
</dbReference>
<dbReference type="Gene3D" id="2.60.15.10">
    <property type="entry name" value="F0F1 ATP synthase delta/epsilon subunit, N-terminal"/>
    <property type="match status" value="1"/>
</dbReference>
<keyword evidence="7 10" id="KW-0472">Membrane</keyword>
<keyword evidence="8 10" id="KW-0139">CF(1)</keyword>
<feature type="domain" description="ATP synthase F1 complex delta/epsilon subunit N-terminal" evidence="12">
    <location>
        <begin position="4"/>
        <end position="85"/>
    </location>
</feature>
<comment type="function">
    <text evidence="1 10">Produces ATP from ADP in the presence of a proton gradient across the membrane.</text>
</comment>
<dbReference type="GO" id="GO:0005886">
    <property type="term" value="C:plasma membrane"/>
    <property type="evidence" value="ECO:0007669"/>
    <property type="project" value="UniProtKB-SubCell"/>
</dbReference>
<dbReference type="RefSeq" id="WP_183750229.1">
    <property type="nucleotide sequence ID" value="NZ_JACICC010000001.1"/>
</dbReference>
<dbReference type="NCBIfam" id="TIGR01216">
    <property type="entry name" value="ATP_synt_epsi"/>
    <property type="match status" value="1"/>
</dbReference>
<reference evidence="13 14" key="1">
    <citation type="submission" date="2020-08" db="EMBL/GenBank/DDBJ databases">
        <title>Genomic Encyclopedia of Type Strains, Phase IV (KMG-IV): sequencing the most valuable type-strain genomes for metagenomic binning, comparative biology and taxonomic classification.</title>
        <authorList>
            <person name="Goeker M."/>
        </authorList>
    </citation>
    <scope>NUCLEOTIDE SEQUENCE [LARGE SCALE GENOMIC DNA]</scope>
    <source>
        <strain evidence="13 14">DSM 28760</strain>
    </source>
</reference>
<dbReference type="EMBL" id="JACICC010000001">
    <property type="protein sequence ID" value="MBB3808199.1"/>
    <property type="molecule type" value="Genomic_DNA"/>
</dbReference>
<keyword evidence="9 10" id="KW-0066">ATP synthesis</keyword>
<comment type="similarity">
    <text evidence="3 10 11">Belongs to the ATPase epsilon chain family.</text>
</comment>
<dbReference type="CDD" id="cd12152">
    <property type="entry name" value="F1-ATPase_delta"/>
    <property type="match status" value="1"/>
</dbReference>
<dbReference type="PANTHER" id="PTHR13822:SF10">
    <property type="entry name" value="ATP SYNTHASE EPSILON CHAIN, CHLOROPLASTIC"/>
    <property type="match status" value="1"/>
</dbReference>
<comment type="caution">
    <text evidence="13">The sequence shown here is derived from an EMBL/GenBank/DDBJ whole genome shotgun (WGS) entry which is preliminary data.</text>
</comment>
<comment type="subunit">
    <text evidence="10 11">F-type ATPases have 2 components, CF(1) - the catalytic core - and CF(0) - the membrane proton channel. CF(1) has five subunits: alpha(3), beta(3), gamma(1), delta(1), epsilon(1). CF(0) has three main subunits: a, b and c.</text>
</comment>
<dbReference type="HAMAP" id="MF_00530">
    <property type="entry name" value="ATP_synth_epsil_bac"/>
    <property type="match status" value="1"/>
</dbReference>
<sequence>MTTFHVELVSPEKLLFAGQAESATVPSVNGEMTILVGHSPLMAVLKPGVVTIRETQQGAGAQRLFVRGGFADVNPAGLTILAEYAIPVEEIDVVLVDSQIRDAEEDFRDAKTFDEKQKVSDKLVHLRDLRAAVRR</sequence>
<evidence type="ECO:0000256" key="4">
    <source>
        <dbReference type="ARBA" id="ARBA00022448"/>
    </source>
</evidence>
<evidence type="ECO:0000256" key="10">
    <source>
        <dbReference type="HAMAP-Rule" id="MF_00530"/>
    </source>
</evidence>
<evidence type="ECO:0000256" key="5">
    <source>
        <dbReference type="ARBA" id="ARBA00022781"/>
    </source>
</evidence>
<organism evidence="13 14">
    <name type="scientific">Pseudochelatococcus contaminans</name>
    <dbReference type="NCBI Taxonomy" id="1538103"/>
    <lineage>
        <taxon>Bacteria</taxon>
        <taxon>Pseudomonadati</taxon>
        <taxon>Pseudomonadota</taxon>
        <taxon>Alphaproteobacteria</taxon>
        <taxon>Hyphomicrobiales</taxon>
        <taxon>Chelatococcaceae</taxon>
        <taxon>Pseudochelatococcus</taxon>
    </lineage>
</organism>
<name>A0A7W5Z1F2_9HYPH</name>